<feature type="compositionally biased region" description="Basic residues" evidence="1">
    <location>
        <begin position="19"/>
        <end position="31"/>
    </location>
</feature>
<dbReference type="EMBL" id="JAOL01000125">
    <property type="protein sequence ID" value="EUA89206.1"/>
    <property type="molecule type" value="Genomic_DNA"/>
</dbReference>
<organism evidence="2 3">
    <name type="scientific">Mycobacterium ulcerans str. Harvey</name>
    <dbReference type="NCBI Taxonomy" id="1299332"/>
    <lineage>
        <taxon>Bacteria</taxon>
        <taxon>Bacillati</taxon>
        <taxon>Actinomycetota</taxon>
        <taxon>Actinomycetes</taxon>
        <taxon>Mycobacteriales</taxon>
        <taxon>Mycobacteriaceae</taxon>
        <taxon>Mycobacterium</taxon>
        <taxon>Mycobacterium ulcerans group</taxon>
    </lineage>
</organism>
<sequence>MGATAVPAMANLIPDRRRGQTARRPGGHRTIRQFEQI</sequence>
<proteinExistence type="predicted"/>
<dbReference type="Proteomes" id="UP000020681">
    <property type="component" value="Unassembled WGS sequence"/>
</dbReference>
<evidence type="ECO:0000313" key="2">
    <source>
        <dbReference type="EMBL" id="EUA89206.1"/>
    </source>
</evidence>
<feature type="region of interest" description="Disordered" evidence="1">
    <location>
        <begin position="15"/>
        <end position="37"/>
    </location>
</feature>
<gene>
    <name evidence="2" type="ORF">I551_4325</name>
</gene>
<reference evidence="2 3" key="1">
    <citation type="submission" date="2014-01" db="EMBL/GenBank/DDBJ databases">
        <authorList>
            <person name="Dobos K."/>
            <person name="Lenaerts A."/>
            <person name="Ordway D."/>
            <person name="DeGroote M.A."/>
            <person name="Parker T."/>
            <person name="Sizemore C."/>
            <person name="Tallon L.J."/>
            <person name="Sadzewicz L.K."/>
            <person name="Sengamalay N."/>
            <person name="Fraser C.M."/>
            <person name="Hine E."/>
            <person name="Shefchek K.A."/>
            <person name="Das S.P."/>
            <person name="Tettelin H."/>
        </authorList>
    </citation>
    <scope>NUCLEOTIDE SEQUENCE [LARGE SCALE GENOMIC DNA]</scope>
    <source>
        <strain evidence="2 3">Harvey</strain>
    </source>
</reference>
<protein>
    <submittedName>
        <fullName evidence="2">Uncharacterized protein</fullName>
    </submittedName>
</protein>
<evidence type="ECO:0000313" key="3">
    <source>
        <dbReference type="Proteomes" id="UP000020681"/>
    </source>
</evidence>
<name>A0ABP3AHG0_MYCUL</name>
<evidence type="ECO:0000256" key="1">
    <source>
        <dbReference type="SAM" id="MobiDB-lite"/>
    </source>
</evidence>
<comment type="caution">
    <text evidence="2">The sequence shown here is derived from an EMBL/GenBank/DDBJ whole genome shotgun (WGS) entry which is preliminary data.</text>
</comment>
<keyword evidence="3" id="KW-1185">Reference proteome</keyword>
<accession>A0ABP3AHG0</accession>